<evidence type="ECO:0000313" key="1">
    <source>
        <dbReference type="EMBL" id="SAL70625.1"/>
    </source>
</evidence>
<gene>
    <name evidence="1" type="ORF">AWB67_04097</name>
</gene>
<keyword evidence="2" id="KW-1185">Reference proteome</keyword>
<name>A0A158JPN2_9BURK</name>
<accession>A0A158JPN2</accession>
<proteinExistence type="predicted"/>
<protein>
    <submittedName>
        <fullName evidence="1">Uncharacterized protein</fullName>
    </submittedName>
</protein>
<dbReference type="AlphaFoldDB" id="A0A158JPN2"/>
<reference evidence="1" key="1">
    <citation type="submission" date="2016-01" db="EMBL/GenBank/DDBJ databases">
        <authorList>
            <person name="Peeters C."/>
        </authorList>
    </citation>
    <scope>NUCLEOTIDE SEQUENCE [LARGE SCALE GENOMIC DNA]</scope>
    <source>
        <strain evidence="1">LMG 22937</strain>
    </source>
</reference>
<evidence type="ECO:0000313" key="2">
    <source>
        <dbReference type="Proteomes" id="UP000054925"/>
    </source>
</evidence>
<dbReference type="Proteomes" id="UP000054925">
    <property type="component" value="Unassembled WGS sequence"/>
</dbReference>
<organism evidence="1 2">
    <name type="scientific">Caballeronia terrestris</name>
    <dbReference type="NCBI Taxonomy" id="1226301"/>
    <lineage>
        <taxon>Bacteria</taxon>
        <taxon>Pseudomonadati</taxon>
        <taxon>Pseudomonadota</taxon>
        <taxon>Betaproteobacteria</taxon>
        <taxon>Burkholderiales</taxon>
        <taxon>Burkholderiaceae</taxon>
        <taxon>Caballeronia</taxon>
    </lineage>
</organism>
<comment type="caution">
    <text evidence="1">The sequence shown here is derived from an EMBL/GenBank/DDBJ whole genome shotgun (WGS) entry which is preliminary data.</text>
</comment>
<dbReference type="EMBL" id="FCOL02000025">
    <property type="protein sequence ID" value="SAL70625.1"/>
    <property type="molecule type" value="Genomic_DNA"/>
</dbReference>
<sequence length="256" mass="29785">MQHRIRRSADRRVRADRVLEGFAREDLVHREVFANHIDDAPPRHMREHLTPCIDGRNRRVVRQAHAERFDHRRHRGGRAHRHAVAARAVHARFGFGEFFLRHRPGAHFLRHLPHARARADVLAAELAVQHRPAGDRQRRQIARRGAHQQRGRRLVATDEQDHAVHRIAANRFLDVHRSQIAKQHRGGAQVRLAERHHRKLERQAARLAHAALHILGEFAKMRVAGRQFRPRIADADHRPAIEIVVRNALVLHPRTV</sequence>